<organism evidence="2 3">
    <name type="scientific">Acanthoscelides obtectus</name>
    <name type="common">Bean weevil</name>
    <name type="synonym">Bruchus obtectus</name>
    <dbReference type="NCBI Taxonomy" id="200917"/>
    <lineage>
        <taxon>Eukaryota</taxon>
        <taxon>Metazoa</taxon>
        <taxon>Ecdysozoa</taxon>
        <taxon>Arthropoda</taxon>
        <taxon>Hexapoda</taxon>
        <taxon>Insecta</taxon>
        <taxon>Pterygota</taxon>
        <taxon>Neoptera</taxon>
        <taxon>Endopterygota</taxon>
        <taxon>Coleoptera</taxon>
        <taxon>Polyphaga</taxon>
        <taxon>Cucujiformia</taxon>
        <taxon>Chrysomeloidea</taxon>
        <taxon>Chrysomelidae</taxon>
        <taxon>Bruchinae</taxon>
        <taxon>Bruchini</taxon>
        <taxon>Acanthoscelides</taxon>
    </lineage>
</organism>
<evidence type="ECO:0000256" key="1">
    <source>
        <dbReference type="SAM" id="Phobius"/>
    </source>
</evidence>
<gene>
    <name evidence="2" type="ORF">ACAOBT_LOCUS3028</name>
</gene>
<comment type="caution">
    <text evidence="2">The sequence shown here is derived from an EMBL/GenBank/DDBJ whole genome shotgun (WGS) entry which is preliminary data.</text>
</comment>
<keyword evidence="1" id="KW-1133">Transmembrane helix</keyword>
<feature type="transmembrane region" description="Helical" evidence="1">
    <location>
        <begin position="6"/>
        <end position="28"/>
    </location>
</feature>
<keyword evidence="3" id="KW-1185">Reference proteome</keyword>
<keyword evidence="1" id="KW-0812">Transmembrane</keyword>
<dbReference type="EMBL" id="CAKOFQ010006680">
    <property type="protein sequence ID" value="CAH1959149.1"/>
    <property type="molecule type" value="Genomic_DNA"/>
</dbReference>
<reference evidence="2" key="1">
    <citation type="submission" date="2022-03" db="EMBL/GenBank/DDBJ databases">
        <authorList>
            <person name="Sayadi A."/>
        </authorList>
    </citation>
    <scope>NUCLEOTIDE SEQUENCE</scope>
</reference>
<sequence length="105" mass="11548">MLTKTLLPISNLGIFLMVASIIFSAVRLSPLCAWSLSKFISCSTLHIKHTNLEAEPSLTNIIPHVACITLLQNSHLCASVALLWQTAQVKFDSKFSIFSIHLSPL</sequence>
<dbReference type="Proteomes" id="UP001152888">
    <property type="component" value="Unassembled WGS sequence"/>
</dbReference>
<proteinExistence type="predicted"/>
<evidence type="ECO:0000313" key="2">
    <source>
        <dbReference type="EMBL" id="CAH1959149.1"/>
    </source>
</evidence>
<protein>
    <submittedName>
        <fullName evidence="2">Uncharacterized protein</fullName>
    </submittedName>
</protein>
<keyword evidence="1" id="KW-0472">Membrane</keyword>
<evidence type="ECO:0000313" key="3">
    <source>
        <dbReference type="Proteomes" id="UP001152888"/>
    </source>
</evidence>
<accession>A0A9P0NWC0</accession>
<dbReference type="AlphaFoldDB" id="A0A9P0NWC0"/>
<name>A0A9P0NWC0_ACAOB</name>